<dbReference type="PANTHER" id="PTHR33360">
    <property type="entry name" value="TRANSPOSASE FOR INSERTION SEQUENCE ELEMENT IS200"/>
    <property type="match status" value="1"/>
</dbReference>
<dbReference type="EMBL" id="CP117811">
    <property type="protein sequence ID" value="WDE96973.1"/>
    <property type="molecule type" value="Genomic_DNA"/>
</dbReference>
<dbReference type="Pfam" id="PF01797">
    <property type="entry name" value="Y1_Tnp"/>
    <property type="match status" value="1"/>
</dbReference>
<dbReference type="SMART" id="SM01321">
    <property type="entry name" value="Y1_Tnp"/>
    <property type="match status" value="1"/>
</dbReference>
<dbReference type="Proteomes" id="UP001214250">
    <property type="component" value="Chromosome 1"/>
</dbReference>
<organism evidence="2 3">
    <name type="scientific">Lentisphaera profundi</name>
    <dbReference type="NCBI Taxonomy" id="1658616"/>
    <lineage>
        <taxon>Bacteria</taxon>
        <taxon>Pseudomonadati</taxon>
        <taxon>Lentisphaerota</taxon>
        <taxon>Lentisphaeria</taxon>
        <taxon>Lentisphaerales</taxon>
        <taxon>Lentisphaeraceae</taxon>
        <taxon>Lentisphaera</taxon>
    </lineage>
</organism>
<dbReference type="RefSeq" id="WP_274151077.1">
    <property type="nucleotide sequence ID" value="NZ_CP117811.1"/>
</dbReference>
<dbReference type="InterPro" id="IPR002686">
    <property type="entry name" value="Transposase_17"/>
</dbReference>
<reference evidence="2 3" key="1">
    <citation type="submission" date="2023-02" db="EMBL/GenBank/DDBJ databases">
        <title>Genome sequence of Lentisphaera profundi SAORIC-696.</title>
        <authorList>
            <person name="Kim e."/>
            <person name="Cho J.-C."/>
            <person name="Choi A."/>
            <person name="Kang I."/>
        </authorList>
    </citation>
    <scope>NUCLEOTIDE SEQUENCE [LARGE SCALE GENOMIC DNA]</scope>
    <source>
        <strain evidence="2 3">SAORIC-696</strain>
    </source>
</reference>
<dbReference type="Gene3D" id="3.30.70.1290">
    <property type="entry name" value="Transposase IS200-like"/>
    <property type="match status" value="1"/>
</dbReference>
<sequence length="154" mass="18096">MSQSLCQNYIHIIYHISFSEPVNIPLELEAGLHAYLAEICKSQNSPALVINGTKDHVHILCQLSKKLSIVELLMKLKSNSSRWMKVQDSLNPYLEKFSWQKGYGSFPVSASKLDIVQQYILNQKEHHKKLTFKEEYLMFLDKYHVEYNDKYLWD</sequence>
<evidence type="ECO:0000313" key="3">
    <source>
        <dbReference type="Proteomes" id="UP001214250"/>
    </source>
</evidence>
<dbReference type="InterPro" id="IPR036515">
    <property type="entry name" value="Transposase_17_sf"/>
</dbReference>
<dbReference type="PANTHER" id="PTHR33360:SF2">
    <property type="entry name" value="TRANSPOSASE FOR INSERTION SEQUENCE ELEMENT IS200"/>
    <property type="match status" value="1"/>
</dbReference>
<gene>
    <name evidence="2" type="ORF">PQO03_03235</name>
</gene>
<name>A0ABY7VY30_9BACT</name>
<evidence type="ECO:0000259" key="1">
    <source>
        <dbReference type="SMART" id="SM01321"/>
    </source>
</evidence>
<dbReference type="SUPFAM" id="SSF143422">
    <property type="entry name" value="Transposase IS200-like"/>
    <property type="match status" value="1"/>
</dbReference>
<feature type="domain" description="Transposase IS200-like" evidence="1">
    <location>
        <begin position="9"/>
        <end position="123"/>
    </location>
</feature>
<keyword evidence="3" id="KW-1185">Reference proteome</keyword>
<proteinExistence type="predicted"/>
<protein>
    <submittedName>
        <fullName evidence="2">Transposase</fullName>
    </submittedName>
</protein>
<accession>A0ABY7VY30</accession>
<evidence type="ECO:0000313" key="2">
    <source>
        <dbReference type="EMBL" id="WDE96973.1"/>
    </source>
</evidence>